<proteinExistence type="predicted"/>
<dbReference type="PANTHER" id="PTHR24421:SF61">
    <property type="entry name" value="OXYGEN SENSOR HISTIDINE KINASE NREB"/>
    <property type="match status" value="1"/>
</dbReference>
<dbReference type="Gene3D" id="3.30.565.10">
    <property type="entry name" value="Histidine kinase-like ATPase, C-terminal domain"/>
    <property type="match status" value="1"/>
</dbReference>
<dbReference type="PANTHER" id="PTHR24421">
    <property type="entry name" value="NITRATE/NITRITE SENSOR PROTEIN NARX-RELATED"/>
    <property type="match status" value="1"/>
</dbReference>
<protein>
    <submittedName>
        <fullName evidence="6">Signal transduction histidine kinase</fullName>
    </submittedName>
</protein>
<organism evidence="6 7">
    <name type="scientific">Actinokineospora cianjurensis</name>
    <dbReference type="NCBI Taxonomy" id="585224"/>
    <lineage>
        <taxon>Bacteria</taxon>
        <taxon>Bacillati</taxon>
        <taxon>Actinomycetota</taxon>
        <taxon>Actinomycetes</taxon>
        <taxon>Pseudonocardiales</taxon>
        <taxon>Pseudonocardiaceae</taxon>
        <taxon>Actinokineospora</taxon>
    </lineage>
</organism>
<feature type="transmembrane region" description="Helical" evidence="5">
    <location>
        <begin position="71"/>
        <end position="93"/>
    </location>
</feature>
<keyword evidence="5" id="KW-0812">Transmembrane</keyword>
<sequence length="408" mass="42181">MDRVAADRRSPAELGGTRNGGGARIDHRGVAVTEDAQAALDRVVARCAAAMRGATAVLGGVAAIASARAGLGWVVLAVGVSVVWSAGFAWTVVRRGVRGWVVLVDIALTVVLCLAQPWLVAPELRSGGASWVDGLTSMTIVIAHFAWRPRLAVPAGLLVAAVHVVGAWQVGGALGTLGIHLIQIAATAALMTVLRRSAAVADDALADLQATERAAAVMLARRADEREHKRRLHDTVLATLTTIGTDGVTASSQALRTRAAADLAVVEGSIDLGEPDTDVDLRHQLRAVADRAEVAVTADLVPCKVPVLVATAFSAAAAQALANTARHTSADTARLTLTTDCASILVTITDTGPGFDPTTIPHHRYGVREGILGRMRTVDGAATITSTPSGTTITLRWPDTTPCPPAAT</sequence>
<dbReference type="EMBL" id="RCDD01000001">
    <property type="protein sequence ID" value="RLK61338.1"/>
    <property type="molecule type" value="Genomic_DNA"/>
</dbReference>
<dbReference type="InterPro" id="IPR036890">
    <property type="entry name" value="HATPase_C_sf"/>
</dbReference>
<dbReference type="GO" id="GO:0016301">
    <property type="term" value="F:kinase activity"/>
    <property type="evidence" value="ECO:0007669"/>
    <property type="project" value="UniProtKB-KW"/>
</dbReference>
<dbReference type="InterPro" id="IPR050482">
    <property type="entry name" value="Sensor_HK_TwoCompSys"/>
</dbReference>
<comment type="caution">
    <text evidence="6">The sequence shown here is derived from an EMBL/GenBank/DDBJ whole genome shotgun (WGS) entry which is preliminary data.</text>
</comment>
<dbReference type="GO" id="GO:0000160">
    <property type="term" value="P:phosphorelay signal transduction system"/>
    <property type="evidence" value="ECO:0007669"/>
    <property type="project" value="UniProtKB-KW"/>
</dbReference>
<keyword evidence="1" id="KW-0808">Transferase</keyword>
<feature type="transmembrane region" description="Helical" evidence="5">
    <location>
        <begin position="43"/>
        <end position="65"/>
    </location>
</feature>
<keyword evidence="7" id="KW-1185">Reference proteome</keyword>
<evidence type="ECO:0000256" key="4">
    <source>
        <dbReference type="SAM" id="MobiDB-lite"/>
    </source>
</evidence>
<evidence type="ECO:0000256" key="5">
    <source>
        <dbReference type="SAM" id="Phobius"/>
    </source>
</evidence>
<name>A0A421BAI2_9PSEU</name>
<evidence type="ECO:0000256" key="3">
    <source>
        <dbReference type="ARBA" id="ARBA00023012"/>
    </source>
</evidence>
<feature type="transmembrane region" description="Helical" evidence="5">
    <location>
        <begin position="100"/>
        <end position="121"/>
    </location>
</feature>
<feature type="compositionally biased region" description="Basic and acidic residues" evidence="4">
    <location>
        <begin position="1"/>
        <end position="11"/>
    </location>
</feature>
<dbReference type="Proteomes" id="UP000282454">
    <property type="component" value="Unassembled WGS sequence"/>
</dbReference>
<keyword evidence="2 6" id="KW-0418">Kinase</keyword>
<accession>A0A421BAI2</accession>
<evidence type="ECO:0000256" key="1">
    <source>
        <dbReference type="ARBA" id="ARBA00022679"/>
    </source>
</evidence>
<keyword evidence="5" id="KW-1133">Transmembrane helix</keyword>
<evidence type="ECO:0000256" key="2">
    <source>
        <dbReference type="ARBA" id="ARBA00022777"/>
    </source>
</evidence>
<dbReference type="AlphaFoldDB" id="A0A421BAI2"/>
<reference evidence="6 7" key="1">
    <citation type="submission" date="2018-10" db="EMBL/GenBank/DDBJ databases">
        <title>Genomic Encyclopedia of Archaeal and Bacterial Type Strains, Phase II (KMG-II): from individual species to whole genera.</title>
        <authorList>
            <person name="Goeker M."/>
        </authorList>
    </citation>
    <scope>NUCLEOTIDE SEQUENCE [LARGE SCALE GENOMIC DNA]</scope>
    <source>
        <strain evidence="6 7">DSM 45657</strain>
    </source>
</reference>
<keyword evidence="5" id="KW-0472">Membrane</keyword>
<evidence type="ECO:0000313" key="6">
    <source>
        <dbReference type="EMBL" id="RLK61338.1"/>
    </source>
</evidence>
<gene>
    <name evidence="6" type="ORF">CLV68_1875</name>
</gene>
<evidence type="ECO:0000313" key="7">
    <source>
        <dbReference type="Proteomes" id="UP000282454"/>
    </source>
</evidence>
<keyword evidence="3" id="KW-0902">Two-component regulatory system</keyword>
<dbReference type="SUPFAM" id="SSF55874">
    <property type="entry name" value="ATPase domain of HSP90 chaperone/DNA topoisomerase II/histidine kinase"/>
    <property type="match status" value="1"/>
</dbReference>
<feature type="region of interest" description="Disordered" evidence="4">
    <location>
        <begin position="1"/>
        <end position="22"/>
    </location>
</feature>